<evidence type="ECO:0000313" key="2">
    <source>
        <dbReference type="EMBL" id="SIO46107.1"/>
    </source>
</evidence>
<dbReference type="Proteomes" id="UP000185151">
    <property type="component" value="Unassembled WGS sequence"/>
</dbReference>
<evidence type="ECO:0000256" key="1">
    <source>
        <dbReference type="SAM" id="Phobius"/>
    </source>
</evidence>
<dbReference type="OrthoDB" id="9007359at2"/>
<dbReference type="RefSeq" id="WP_074296735.1">
    <property type="nucleotide sequence ID" value="NZ_FSRU01000001.1"/>
</dbReference>
<keyword evidence="1" id="KW-0812">Transmembrane</keyword>
<dbReference type="EMBL" id="FSRU01000001">
    <property type="protein sequence ID" value="SIO46107.1"/>
    <property type="molecule type" value="Genomic_DNA"/>
</dbReference>
<feature type="transmembrane region" description="Helical" evidence="1">
    <location>
        <begin position="40"/>
        <end position="60"/>
    </location>
</feature>
<name>A0A1N6JPM4_9BURK</name>
<organism evidence="2 4">
    <name type="scientific">Paraburkholderia phenazinium</name>
    <dbReference type="NCBI Taxonomy" id="60549"/>
    <lineage>
        <taxon>Bacteria</taxon>
        <taxon>Pseudomonadati</taxon>
        <taxon>Pseudomonadota</taxon>
        <taxon>Betaproteobacteria</taxon>
        <taxon>Burkholderiales</taxon>
        <taxon>Burkholderiaceae</taxon>
        <taxon>Paraburkholderia</taxon>
    </lineage>
</organism>
<keyword evidence="4" id="KW-1185">Reference proteome</keyword>
<sequence>MKPSTINMLRAYLLTASLAAIVIDVAALLAIGLFGVPEDVFTSTTFRLVAVAVIVCFVLVTRHVARAAFVSALSQRYATFSAAHANAIEISPVCPVRMLVVLHLRFNRTAIEWAAC</sequence>
<feature type="transmembrane region" description="Helical" evidence="1">
    <location>
        <begin position="12"/>
        <end position="34"/>
    </location>
</feature>
<reference evidence="2 4" key="1">
    <citation type="submission" date="2016-11" db="EMBL/GenBank/DDBJ databases">
        <authorList>
            <person name="Jaros S."/>
            <person name="Januszkiewicz K."/>
            <person name="Wedrychowicz H."/>
        </authorList>
    </citation>
    <scope>NUCLEOTIDE SEQUENCE [LARGE SCALE GENOMIC DNA]</scope>
    <source>
        <strain evidence="2 4">GAS95</strain>
    </source>
</reference>
<proteinExistence type="predicted"/>
<evidence type="ECO:0000313" key="3">
    <source>
        <dbReference type="EMBL" id="SIO47112.1"/>
    </source>
</evidence>
<dbReference type="AlphaFoldDB" id="A0A1N6JPM4"/>
<gene>
    <name evidence="2" type="ORF">SAMN05444165_3402</name>
    <name evidence="3" type="ORF">SAMN05444165_3498</name>
</gene>
<protein>
    <submittedName>
        <fullName evidence="2">Uncharacterized protein</fullName>
    </submittedName>
</protein>
<keyword evidence="1" id="KW-0472">Membrane</keyword>
<accession>A0A1N6JPM4</accession>
<dbReference type="EMBL" id="FSRU01000001">
    <property type="protein sequence ID" value="SIO47112.1"/>
    <property type="molecule type" value="Genomic_DNA"/>
</dbReference>
<keyword evidence="1" id="KW-1133">Transmembrane helix</keyword>
<evidence type="ECO:0000313" key="4">
    <source>
        <dbReference type="Proteomes" id="UP000185151"/>
    </source>
</evidence>